<dbReference type="EMBL" id="FONW01000006">
    <property type="protein sequence ID" value="SFF42687.1"/>
    <property type="molecule type" value="Genomic_DNA"/>
</dbReference>
<dbReference type="PRINTS" id="PR00625">
    <property type="entry name" value="JDOMAIN"/>
</dbReference>
<dbReference type="CDD" id="cd06257">
    <property type="entry name" value="DnaJ"/>
    <property type="match status" value="1"/>
</dbReference>
<dbReference type="Gene3D" id="1.10.287.110">
    <property type="entry name" value="DnaJ domain"/>
    <property type="match status" value="1"/>
</dbReference>
<evidence type="ECO:0000256" key="1">
    <source>
        <dbReference type="SAM" id="Phobius"/>
    </source>
</evidence>
<dbReference type="InterPro" id="IPR050817">
    <property type="entry name" value="DjlA_DnaK_co-chaperone"/>
</dbReference>
<accession>A0A1I2INQ8</accession>
<dbReference type="SMART" id="SM00271">
    <property type="entry name" value="DnaJ"/>
    <property type="match status" value="1"/>
</dbReference>
<dbReference type="Pfam" id="PF00226">
    <property type="entry name" value="DnaJ"/>
    <property type="match status" value="1"/>
</dbReference>
<dbReference type="InterPro" id="IPR036869">
    <property type="entry name" value="J_dom_sf"/>
</dbReference>
<dbReference type="Proteomes" id="UP000198964">
    <property type="component" value="Unassembled WGS sequence"/>
</dbReference>
<dbReference type="STRING" id="655355.SAMN05216283_10697"/>
<dbReference type="PANTHER" id="PTHR24074">
    <property type="entry name" value="CO-CHAPERONE PROTEIN DJLA"/>
    <property type="match status" value="1"/>
</dbReference>
<dbReference type="CDD" id="cd07316">
    <property type="entry name" value="terB_like_DjlA"/>
    <property type="match status" value="1"/>
</dbReference>
<name>A0A1I2INQ8_9BACT</name>
<sequence length="246" mass="27223">MGKFAKWIAGGLGWAFLGPLGGIVGFVVGSMMDTNNGQTGPAGSTTTRQPHTTTTGGYVMSLLVLVAAVMKADGKVLRSELEYVKQFFVRSFGSSSAQEAIKMLRDLLKQNIPVADVCYQIQKNMDYSSRLQLLHFLFGIAQADGQVAPSELKMIEHMAQNMGISSKDFESIKAMFIANTDAAYKILEVDANATDEEIKKAYRKMAMKYHPDKVSYLGEDFQNAAKEKFQKVNEAYESIKKERKFA</sequence>
<dbReference type="Gene3D" id="1.10.3680.10">
    <property type="entry name" value="TerB-like"/>
    <property type="match status" value="1"/>
</dbReference>
<keyword evidence="1" id="KW-0812">Transmembrane</keyword>
<evidence type="ECO:0000313" key="3">
    <source>
        <dbReference type="EMBL" id="SFF42687.1"/>
    </source>
</evidence>
<dbReference type="SUPFAM" id="SSF46565">
    <property type="entry name" value="Chaperone J-domain"/>
    <property type="match status" value="1"/>
</dbReference>
<keyword evidence="4" id="KW-1185">Reference proteome</keyword>
<feature type="transmembrane region" description="Helical" evidence="1">
    <location>
        <begin position="52"/>
        <end position="70"/>
    </location>
</feature>
<evidence type="ECO:0000259" key="2">
    <source>
        <dbReference type="PROSITE" id="PS50076"/>
    </source>
</evidence>
<dbReference type="InterPro" id="IPR007791">
    <property type="entry name" value="DjlA_N"/>
</dbReference>
<feature type="domain" description="J" evidence="2">
    <location>
        <begin position="182"/>
        <end position="244"/>
    </location>
</feature>
<evidence type="ECO:0000313" key="4">
    <source>
        <dbReference type="Proteomes" id="UP000198964"/>
    </source>
</evidence>
<keyword evidence="1" id="KW-1133">Transmembrane helix</keyword>
<dbReference type="InterPro" id="IPR029024">
    <property type="entry name" value="TerB-like"/>
</dbReference>
<dbReference type="InterPro" id="IPR001623">
    <property type="entry name" value="DnaJ_domain"/>
</dbReference>
<dbReference type="AlphaFoldDB" id="A0A1I2INQ8"/>
<feature type="transmembrane region" description="Helical" evidence="1">
    <location>
        <begin position="12"/>
        <end position="32"/>
    </location>
</feature>
<dbReference type="Pfam" id="PF05099">
    <property type="entry name" value="TerB"/>
    <property type="match status" value="1"/>
</dbReference>
<reference evidence="3 4" key="1">
    <citation type="submission" date="2016-10" db="EMBL/GenBank/DDBJ databases">
        <authorList>
            <person name="de Groot N.N."/>
        </authorList>
    </citation>
    <scope>NUCLEOTIDE SEQUENCE [LARGE SCALE GENOMIC DNA]</scope>
    <source>
        <strain evidence="3 4">CGMCC 1.9156</strain>
    </source>
</reference>
<dbReference type="RefSeq" id="WP_093920230.1">
    <property type="nucleotide sequence ID" value="NZ_FONW01000006.1"/>
</dbReference>
<protein>
    <submittedName>
        <fullName evidence="3">DnaJ like chaperone protein</fullName>
    </submittedName>
</protein>
<keyword evidence="1" id="KW-0472">Membrane</keyword>
<organism evidence="3 4">
    <name type="scientific">Sunxiuqinia elliptica</name>
    <dbReference type="NCBI Taxonomy" id="655355"/>
    <lineage>
        <taxon>Bacteria</taxon>
        <taxon>Pseudomonadati</taxon>
        <taxon>Bacteroidota</taxon>
        <taxon>Bacteroidia</taxon>
        <taxon>Marinilabiliales</taxon>
        <taxon>Prolixibacteraceae</taxon>
        <taxon>Sunxiuqinia</taxon>
    </lineage>
</organism>
<proteinExistence type="predicted"/>
<gene>
    <name evidence="3" type="ORF">SAMN05216283_10697</name>
</gene>
<dbReference type="PROSITE" id="PS50076">
    <property type="entry name" value="DNAJ_2"/>
    <property type="match status" value="1"/>
</dbReference>